<evidence type="ECO:0000313" key="11">
    <source>
        <dbReference type="Proteomes" id="UP000596929"/>
    </source>
</evidence>
<evidence type="ECO:0000256" key="8">
    <source>
        <dbReference type="RuleBase" id="RU366062"/>
    </source>
</evidence>
<dbReference type="Gene3D" id="3.50.50.60">
    <property type="entry name" value="FAD/NAD(P)-binding domain"/>
    <property type="match status" value="1"/>
</dbReference>
<evidence type="ECO:0000256" key="4">
    <source>
        <dbReference type="ARBA" id="ARBA00022630"/>
    </source>
</evidence>
<keyword evidence="11" id="KW-1185">Reference proteome</keyword>
<dbReference type="PANTHER" id="PTHR43400:SF7">
    <property type="entry name" value="FAD-DEPENDENT OXIDOREDUCTASE 2 FAD BINDING DOMAIN-CONTAINING PROTEIN"/>
    <property type="match status" value="1"/>
</dbReference>
<reference evidence="10 11" key="1">
    <citation type="submission" date="2020-08" db="EMBL/GenBank/DDBJ databases">
        <title>Genome public.</title>
        <authorList>
            <person name="Liu C."/>
            <person name="Sun Q."/>
        </authorList>
    </citation>
    <scope>NUCLEOTIDE SEQUENCE [LARGE SCALE GENOMIC DNA]</scope>
    <source>
        <strain evidence="10 11">NSJ-6</strain>
    </source>
</reference>
<dbReference type="PRINTS" id="PR00368">
    <property type="entry name" value="FADPNR"/>
</dbReference>
<comment type="cofactor">
    <cofactor evidence="8">
        <name>FMN</name>
        <dbReference type="ChEBI" id="CHEBI:58210"/>
    </cofactor>
    <text evidence="8">Binds 1 or 2 FMN covalently per subunit.</text>
</comment>
<gene>
    <name evidence="10" type="ORF">H8S20_05005</name>
</gene>
<evidence type="ECO:0000313" key="10">
    <source>
        <dbReference type="EMBL" id="MBC5628248.1"/>
    </source>
</evidence>
<evidence type="ECO:0000256" key="1">
    <source>
        <dbReference type="ARBA" id="ARBA00008040"/>
    </source>
</evidence>
<organism evidence="10 11">
    <name type="scientific">Clostridium hominis</name>
    <dbReference type="NCBI Taxonomy" id="2763036"/>
    <lineage>
        <taxon>Bacteria</taxon>
        <taxon>Bacillati</taxon>
        <taxon>Bacillota</taxon>
        <taxon>Clostridia</taxon>
        <taxon>Eubacteriales</taxon>
        <taxon>Clostridiaceae</taxon>
        <taxon>Clostridium</taxon>
    </lineage>
</organism>
<dbReference type="NCBIfam" id="TIGR01813">
    <property type="entry name" value="flavo_cyto_c"/>
    <property type="match status" value="1"/>
</dbReference>
<dbReference type="SUPFAM" id="SSF56425">
    <property type="entry name" value="Succinate dehydrogenase/fumarate reductase flavoprotein, catalytic domain"/>
    <property type="match status" value="1"/>
</dbReference>
<dbReference type="EMBL" id="JACOOO010000005">
    <property type="protein sequence ID" value="MBC5628248.1"/>
    <property type="molecule type" value="Genomic_DNA"/>
</dbReference>
<dbReference type="Gene3D" id="3.90.1010.20">
    <property type="match status" value="1"/>
</dbReference>
<keyword evidence="4 8" id="KW-0285">Flavoprotein</keyword>
<evidence type="ECO:0000259" key="9">
    <source>
        <dbReference type="SMART" id="SM00900"/>
    </source>
</evidence>
<evidence type="ECO:0000256" key="7">
    <source>
        <dbReference type="ARBA" id="ARBA00049922"/>
    </source>
</evidence>
<dbReference type="Pfam" id="PF04205">
    <property type="entry name" value="FMN_bind"/>
    <property type="match status" value="1"/>
</dbReference>
<dbReference type="PANTHER" id="PTHR43400">
    <property type="entry name" value="FUMARATE REDUCTASE"/>
    <property type="match status" value="1"/>
</dbReference>
<dbReference type="InterPro" id="IPR050315">
    <property type="entry name" value="FAD-oxidoreductase_2"/>
</dbReference>
<evidence type="ECO:0000256" key="5">
    <source>
        <dbReference type="ARBA" id="ARBA00022827"/>
    </source>
</evidence>
<feature type="domain" description="FMN-binding" evidence="9">
    <location>
        <begin position="50"/>
        <end position="124"/>
    </location>
</feature>
<dbReference type="RefSeq" id="WP_032117814.1">
    <property type="nucleotide sequence ID" value="NZ_JACOOO010000005.1"/>
</dbReference>
<comment type="similarity">
    <text evidence="1 8">Belongs to the FAD-dependent oxidoreductase 2 family. FRD/SDH subfamily.</text>
</comment>
<dbReference type="EC" id="1.3.99.33" evidence="2 8"/>
<dbReference type="Pfam" id="PF00890">
    <property type="entry name" value="FAD_binding_2"/>
    <property type="match status" value="1"/>
</dbReference>
<dbReference type="SMART" id="SM00900">
    <property type="entry name" value="FMN_bind"/>
    <property type="match status" value="1"/>
</dbReference>
<dbReference type="InterPro" id="IPR007329">
    <property type="entry name" value="FMN-bd"/>
</dbReference>
<evidence type="ECO:0000256" key="6">
    <source>
        <dbReference type="ARBA" id="ARBA00023002"/>
    </source>
</evidence>
<sequence>MNKSAKRIIALIMAVGIISTSVGCSKGNDDGVSTDNKGYTAGTYVGKATGNGGEIKVEVTVEDGKISDVKVLEHSETKGLGDSAMETIGEVIKNTNSTNIETVSGATVSSNAMMEAVKDALRQAGGTDDMFSKDEKQSLVGKEMQDEYTFDVVVVGAGGAGLSAAVEAAQSGAKVVVIEKTMFAGGNTLVSGGGLNVPGTEQQIANGIEDSVELFTEDTIKGGDSENDPELVKVMAENALDAVNWLIDDMGVELMPDRLQQFGGHSVPRALIPKGNKGTELINKLKAKAEELGVEFFMETAGKKLVEENGSIKGVVAENKGKEVVFNADKGVILATGGFGADVEMRKKYNDHYDEKYKTTCTEASTGDGIKMAEEVGANLVDMEFIQVYPTCSPVTGIISYVSNSRFDGAILVNQEGERFVDEMGRRDVISKGIIEQTDSIAYLIWGQEVESVGNMVEVHSKEYETMEKDGVIFKADSIEEAAEHYGISKEALTETINKFNGFVADGKDADFNKGGTLRTIAEGPFYIQKVTPSTHHTMGGININTNAEVINKDGKVIENLYAAGEVVGDIHGTNRLGGNAITDIVVFGRIAGQNVVK</sequence>
<proteinExistence type="inferred from homology"/>
<dbReference type="InterPro" id="IPR010960">
    <property type="entry name" value="Flavocytochrome_c"/>
</dbReference>
<dbReference type="SUPFAM" id="SSF51905">
    <property type="entry name" value="FAD/NAD(P)-binding domain"/>
    <property type="match status" value="1"/>
</dbReference>
<evidence type="ECO:0000256" key="3">
    <source>
        <dbReference type="ARBA" id="ARBA00015872"/>
    </source>
</evidence>
<keyword evidence="5 8" id="KW-0274">FAD</keyword>
<evidence type="ECO:0000256" key="2">
    <source>
        <dbReference type="ARBA" id="ARBA00013137"/>
    </source>
</evidence>
<accession>A0ABR7DBJ5</accession>
<dbReference type="PROSITE" id="PS51257">
    <property type="entry name" value="PROKAR_LIPOPROTEIN"/>
    <property type="match status" value="1"/>
</dbReference>
<comment type="cofactor">
    <cofactor evidence="8">
        <name>FAD</name>
        <dbReference type="ChEBI" id="CHEBI:57692"/>
    </cofactor>
    <text evidence="8">Binds 1 FAD per subunit.</text>
</comment>
<dbReference type="InterPro" id="IPR027477">
    <property type="entry name" value="Succ_DH/fumarate_Rdtase_cat_sf"/>
</dbReference>
<comment type="catalytic activity">
    <reaction evidence="7 8">
        <text>dihydrourocanate + A = urocanate + AH2</text>
        <dbReference type="Rhea" id="RHEA:36059"/>
        <dbReference type="ChEBI" id="CHEBI:13193"/>
        <dbReference type="ChEBI" id="CHEBI:17499"/>
        <dbReference type="ChEBI" id="CHEBI:27247"/>
        <dbReference type="ChEBI" id="CHEBI:72991"/>
        <dbReference type="EC" id="1.3.99.33"/>
    </reaction>
</comment>
<protein>
    <recommendedName>
        <fullName evidence="3 8">Urocanate reductase</fullName>
        <ecNumber evidence="2 8">1.3.99.33</ecNumber>
    </recommendedName>
</protein>
<dbReference type="InterPro" id="IPR036188">
    <property type="entry name" value="FAD/NAD-bd_sf"/>
</dbReference>
<dbReference type="InterPro" id="IPR003953">
    <property type="entry name" value="FAD-dep_OxRdtase_2_FAD-bd"/>
</dbReference>
<name>A0ABR7DBJ5_9CLOT</name>
<dbReference type="Proteomes" id="UP000596929">
    <property type="component" value="Unassembled WGS sequence"/>
</dbReference>
<keyword evidence="6 8" id="KW-0560">Oxidoreductase</keyword>
<dbReference type="Gene3D" id="3.90.700.10">
    <property type="entry name" value="Succinate dehydrogenase/fumarate reductase flavoprotein, catalytic domain"/>
    <property type="match status" value="1"/>
</dbReference>
<comment type="caution">
    <text evidence="10">The sequence shown here is derived from an EMBL/GenBank/DDBJ whole genome shotgun (WGS) entry which is preliminary data.</text>
</comment>